<evidence type="ECO:0000313" key="4">
    <source>
        <dbReference type="Proteomes" id="UP001188597"/>
    </source>
</evidence>
<keyword evidence="4" id="KW-1185">Reference proteome</keyword>
<feature type="domain" description="DUF7054" evidence="2">
    <location>
        <begin position="112"/>
        <end position="196"/>
    </location>
</feature>
<organism evidence="3 4">
    <name type="scientific">Escallonia herrerae</name>
    <dbReference type="NCBI Taxonomy" id="1293975"/>
    <lineage>
        <taxon>Eukaryota</taxon>
        <taxon>Viridiplantae</taxon>
        <taxon>Streptophyta</taxon>
        <taxon>Embryophyta</taxon>
        <taxon>Tracheophyta</taxon>
        <taxon>Spermatophyta</taxon>
        <taxon>Magnoliopsida</taxon>
        <taxon>eudicotyledons</taxon>
        <taxon>Gunneridae</taxon>
        <taxon>Pentapetalae</taxon>
        <taxon>asterids</taxon>
        <taxon>campanulids</taxon>
        <taxon>Escalloniales</taxon>
        <taxon>Escalloniaceae</taxon>
        <taxon>Escallonia</taxon>
    </lineage>
</organism>
<dbReference type="EMBL" id="JAVXUP010000042">
    <property type="protein sequence ID" value="KAK3041031.1"/>
    <property type="molecule type" value="Genomic_DNA"/>
</dbReference>
<dbReference type="InterPro" id="IPR055482">
    <property type="entry name" value="DUF7054"/>
</dbReference>
<comment type="caution">
    <text evidence="3">The sequence shown here is derived from an EMBL/GenBank/DDBJ whole genome shotgun (WGS) entry which is preliminary data.</text>
</comment>
<dbReference type="InterPro" id="IPR040358">
    <property type="entry name" value="At4g22758-like"/>
</dbReference>
<gene>
    <name evidence="3" type="ORF">RJ639_026828</name>
</gene>
<dbReference type="Proteomes" id="UP001188597">
    <property type="component" value="Unassembled WGS sequence"/>
</dbReference>
<dbReference type="PANTHER" id="PTHR33270">
    <property type="entry name" value="BNAC05G50380D PROTEIN"/>
    <property type="match status" value="1"/>
</dbReference>
<name>A0AA88X6S6_9ASTE</name>
<reference evidence="3" key="1">
    <citation type="submission" date="2022-12" db="EMBL/GenBank/DDBJ databases">
        <title>Draft genome assemblies for two species of Escallonia (Escalloniales).</title>
        <authorList>
            <person name="Chanderbali A."/>
            <person name="Dervinis C."/>
            <person name="Anghel I."/>
            <person name="Soltis D."/>
            <person name="Soltis P."/>
            <person name="Zapata F."/>
        </authorList>
    </citation>
    <scope>NUCLEOTIDE SEQUENCE</scope>
    <source>
        <strain evidence="3">UCBG64.0493</strain>
        <tissue evidence="3">Leaf</tissue>
    </source>
</reference>
<sequence length="262" mass="28884">MSEGDLRRLIPANRRTTRPSPSPSTSPSSRRPRTPAPPAAAPRRASRPVKILERCNSVPSMLAVGIVFAGGDDHRNFTPPDSVLFRPHTFTDVFSSQESLPWSPQKMEGYSKDAKVVVNVTVEGSPGPIRTMVRLGSSVEETIRLVMNKYSEEGRSPGLEKSVASTFELHQSYFSLKSLNKSDMIGDVGSRSFYLRKSNSAYSSNRAEIATASVISDTVSTREAAPSTPFLFIPAFISRKISKIIRRTRRLWKILGCVHCNG</sequence>
<evidence type="ECO:0000256" key="1">
    <source>
        <dbReference type="SAM" id="MobiDB-lite"/>
    </source>
</evidence>
<evidence type="ECO:0000259" key="2">
    <source>
        <dbReference type="Pfam" id="PF23156"/>
    </source>
</evidence>
<dbReference type="AlphaFoldDB" id="A0AA88X6S6"/>
<protein>
    <recommendedName>
        <fullName evidence="2">DUF7054 domain-containing protein</fullName>
    </recommendedName>
</protein>
<dbReference type="Pfam" id="PF23156">
    <property type="entry name" value="DUF7054"/>
    <property type="match status" value="1"/>
</dbReference>
<dbReference type="PANTHER" id="PTHR33270:SF6">
    <property type="entry name" value="OS02G0448600 PROTEIN"/>
    <property type="match status" value="1"/>
</dbReference>
<feature type="region of interest" description="Disordered" evidence="1">
    <location>
        <begin position="1"/>
        <end position="47"/>
    </location>
</feature>
<proteinExistence type="predicted"/>
<evidence type="ECO:0000313" key="3">
    <source>
        <dbReference type="EMBL" id="KAK3041031.1"/>
    </source>
</evidence>
<accession>A0AA88X6S6</accession>